<dbReference type="OrthoDB" id="9804819at2"/>
<dbReference type="EMBL" id="FNDK01000035">
    <property type="protein sequence ID" value="SDI32765.1"/>
    <property type="molecule type" value="Genomic_DNA"/>
</dbReference>
<gene>
    <name evidence="6" type="ORF">SAMN05192534_1354</name>
</gene>
<evidence type="ECO:0000313" key="6">
    <source>
        <dbReference type="EMBL" id="SDI32765.1"/>
    </source>
</evidence>
<dbReference type="PROSITE" id="PS00211">
    <property type="entry name" value="ABC_TRANSPORTER_1"/>
    <property type="match status" value="1"/>
</dbReference>
<dbReference type="PROSITE" id="PS50893">
    <property type="entry name" value="ABC_TRANSPORTER_2"/>
    <property type="match status" value="1"/>
</dbReference>
<evidence type="ECO:0000256" key="4">
    <source>
        <dbReference type="ARBA" id="ARBA00022840"/>
    </source>
</evidence>
<dbReference type="InterPro" id="IPR003439">
    <property type="entry name" value="ABC_transporter-like_ATP-bd"/>
</dbReference>
<dbReference type="GO" id="GO:0016887">
    <property type="term" value="F:ATP hydrolysis activity"/>
    <property type="evidence" value="ECO:0007669"/>
    <property type="project" value="InterPro"/>
</dbReference>
<proteinExistence type="inferred from homology"/>
<protein>
    <submittedName>
        <fullName evidence="6">ABC-type multidrug transport system, ATPase component</fullName>
    </submittedName>
</protein>
<evidence type="ECO:0000256" key="3">
    <source>
        <dbReference type="ARBA" id="ARBA00022741"/>
    </source>
</evidence>
<dbReference type="GO" id="GO:0005524">
    <property type="term" value="F:ATP binding"/>
    <property type="evidence" value="ECO:0007669"/>
    <property type="project" value="UniProtKB-KW"/>
</dbReference>
<dbReference type="InterPro" id="IPR017871">
    <property type="entry name" value="ABC_transporter-like_CS"/>
</dbReference>
<organism evidence="6 7">
    <name type="scientific">Alteribacillus persepolensis</name>
    <dbReference type="NCBI Taxonomy" id="568899"/>
    <lineage>
        <taxon>Bacteria</taxon>
        <taxon>Bacillati</taxon>
        <taxon>Bacillota</taxon>
        <taxon>Bacilli</taxon>
        <taxon>Bacillales</taxon>
        <taxon>Bacillaceae</taxon>
        <taxon>Alteribacillus</taxon>
    </lineage>
</organism>
<dbReference type="Pfam" id="PF00005">
    <property type="entry name" value="ABC_tran"/>
    <property type="match status" value="1"/>
</dbReference>
<dbReference type="STRING" id="568899.SAMN05192534_1354"/>
<feature type="domain" description="ABC transporter" evidence="5">
    <location>
        <begin position="2"/>
        <end position="230"/>
    </location>
</feature>
<keyword evidence="3" id="KW-0547">Nucleotide-binding</keyword>
<evidence type="ECO:0000256" key="2">
    <source>
        <dbReference type="ARBA" id="ARBA00022448"/>
    </source>
</evidence>
<dbReference type="InterPro" id="IPR027417">
    <property type="entry name" value="P-loop_NTPase"/>
</dbReference>
<keyword evidence="2" id="KW-0813">Transport</keyword>
<dbReference type="AlphaFoldDB" id="A0A1G8JNK7"/>
<dbReference type="Gene3D" id="3.40.50.300">
    <property type="entry name" value="P-loop containing nucleotide triphosphate hydrolases"/>
    <property type="match status" value="1"/>
</dbReference>
<dbReference type="RefSeq" id="WP_091276554.1">
    <property type="nucleotide sequence ID" value="NZ_FNDK01000035.1"/>
</dbReference>
<keyword evidence="7" id="KW-1185">Reference proteome</keyword>
<keyword evidence="4" id="KW-0067">ATP-binding</keyword>
<dbReference type="Proteomes" id="UP000199163">
    <property type="component" value="Unassembled WGS sequence"/>
</dbReference>
<accession>A0A1G8JNK7</accession>
<dbReference type="SUPFAM" id="SSF52540">
    <property type="entry name" value="P-loop containing nucleoside triphosphate hydrolases"/>
    <property type="match status" value="1"/>
</dbReference>
<dbReference type="SMART" id="SM00382">
    <property type="entry name" value="AAA"/>
    <property type="match status" value="1"/>
</dbReference>
<dbReference type="InterPro" id="IPR003593">
    <property type="entry name" value="AAA+_ATPase"/>
</dbReference>
<name>A0A1G8JNK7_9BACI</name>
<evidence type="ECO:0000259" key="5">
    <source>
        <dbReference type="PROSITE" id="PS50893"/>
    </source>
</evidence>
<evidence type="ECO:0000313" key="7">
    <source>
        <dbReference type="Proteomes" id="UP000199163"/>
    </source>
</evidence>
<comment type="similarity">
    <text evidence="1">Belongs to the ABC transporter superfamily.</text>
</comment>
<dbReference type="PANTHER" id="PTHR43335:SF2">
    <property type="entry name" value="ABC TRANSPORTER, ATP-BINDING PROTEIN"/>
    <property type="match status" value="1"/>
</dbReference>
<dbReference type="PANTHER" id="PTHR43335">
    <property type="entry name" value="ABC TRANSPORTER, ATP-BINDING PROTEIN"/>
    <property type="match status" value="1"/>
</dbReference>
<dbReference type="CDD" id="cd03264">
    <property type="entry name" value="ABC_drug_resistance_like"/>
    <property type="match status" value="1"/>
</dbReference>
<reference evidence="6 7" key="1">
    <citation type="submission" date="2016-10" db="EMBL/GenBank/DDBJ databases">
        <authorList>
            <person name="de Groot N.N."/>
        </authorList>
    </citation>
    <scope>NUCLEOTIDE SEQUENCE [LARGE SCALE GENOMIC DNA]</scope>
    <source>
        <strain evidence="6 7">DSM 21632</strain>
    </source>
</reference>
<evidence type="ECO:0000256" key="1">
    <source>
        <dbReference type="ARBA" id="ARBA00005417"/>
    </source>
</evidence>
<sequence length="294" mass="33638">MLVVNNVSKQFGKFPVLEDINIEFNNGVYGLLAPNGAGKTTLIKMLVTLLFPTKGEILYNGTEITDLDEQYRDVLGYLPQEFGYYKNYSPEKYLLYLAALKGIRKKQAKERISELLRLVNLEEVSQKKMKKFSGGMIQRVGIAQAMLNDPKILILDEPTAGLDPKERARLRKLLTELARNRIVIFSTHIVSDVESIANEIIMIKDKKVLYKDTIDNIALILEGRVYETEVEFSEVDTFRKQYTSIAEKQEHGKMIIRFVANGKPQAKWKRVVPTLEDVFLYVYEDDTMLDGTSV</sequence>